<feature type="region of interest" description="Disordered" evidence="1">
    <location>
        <begin position="39"/>
        <end position="186"/>
    </location>
</feature>
<feature type="domain" description="AIR9-like A9" evidence="2">
    <location>
        <begin position="1320"/>
        <end position="1388"/>
    </location>
</feature>
<feature type="domain" description="AIR9-like A9" evidence="2">
    <location>
        <begin position="1510"/>
        <end position="1595"/>
    </location>
</feature>
<dbReference type="PANTHER" id="PTHR31149">
    <property type="entry name" value="EXPRESSED PROTEIN"/>
    <property type="match status" value="1"/>
</dbReference>
<organism evidence="4 5">
    <name type="scientific">Ceratopteris richardii</name>
    <name type="common">Triangle waterfern</name>
    <dbReference type="NCBI Taxonomy" id="49495"/>
    <lineage>
        <taxon>Eukaryota</taxon>
        <taxon>Viridiplantae</taxon>
        <taxon>Streptophyta</taxon>
        <taxon>Embryophyta</taxon>
        <taxon>Tracheophyta</taxon>
        <taxon>Polypodiopsida</taxon>
        <taxon>Polypodiidae</taxon>
        <taxon>Polypodiales</taxon>
        <taxon>Pteridineae</taxon>
        <taxon>Pteridaceae</taxon>
        <taxon>Parkerioideae</taxon>
        <taxon>Ceratopteris</taxon>
    </lineage>
</organism>
<dbReference type="EMBL" id="CM035438">
    <property type="protein sequence ID" value="KAH7286152.1"/>
    <property type="molecule type" value="Genomic_DNA"/>
</dbReference>
<feature type="domain" description="AIR9-like A9" evidence="2">
    <location>
        <begin position="1213"/>
        <end position="1296"/>
    </location>
</feature>
<dbReference type="OMA" id="HEVETDI"/>
<evidence type="ECO:0000313" key="5">
    <source>
        <dbReference type="Proteomes" id="UP000825935"/>
    </source>
</evidence>
<evidence type="ECO:0000256" key="1">
    <source>
        <dbReference type="SAM" id="MobiDB-lite"/>
    </source>
</evidence>
<proteinExistence type="predicted"/>
<gene>
    <name evidence="4" type="ORF">KP509_33G060400</name>
</gene>
<feature type="domain" description="AIR9-like A9" evidence="2">
    <location>
        <begin position="1020"/>
        <end position="1101"/>
    </location>
</feature>
<feature type="domain" description="AIR9-like A9" evidence="2">
    <location>
        <begin position="923"/>
        <end position="1008"/>
    </location>
</feature>
<evidence type="ECO:0000259" key="3">
    <source>
        <dbReference type="Pfam" id="PF23218"/>
    </source>
</evidence>
<dbReference type="InterPro" id="IPR056284">
    <property type="entry name" value="AIR9-like_A9"/>
</dbReference>
<evidence type="ECO:0000259" key="2">
    <source>
        <dbReference type="Pfam" id="PF23197"/>
    </source>
</evidence>
<dbReference type="Proteomes" id="UP000825935">
    <property type="component" value="Chromosome 33"/>
</dbReference>
<sequence length="1729" mass="189748">MDRCCSLLQGDDNFCAVTEEDENGVSVLELVASKSAAAEVIEAEEGAEGEGEYEEEEEEEEEEEKKARAVSRAELVLPDMTASAKHSPSMRSSVRSAASVVRLSAPSSRRSPSPSIGPNNLRARGEASRSASATRSSKHSISRSPSLTKSSSITTENSAFDHSKSSSHSNTNSSSNVKSKFDSHSRNKALQSLAPATNLDVKSSVRGITKASKLSDGLLSPSAKDKHQRRLALDTAEKSMNVPKRDSTLRSSGGLDRMAGGSASRRHSLSATVVQRAPSSSIRKSADSRPLQNLEIKSGEDVRLDLRGHNLWRIDKIAEILTSKLEFVYLRDNKISSMDGLQSLRRVKVLDLSFNEFEGDCFEALANCKALQQLYLAGNQITSLASLPLLPNLEFLSVAQNELRSLTMASQPKLQVLAASSNKISTFRGFPYLPLLEHLRLEANPILDIPHVEAASILVVGETLKRFNNHDLSFEEQKLAVQYPPHTAICLREGWDFCELDYASESTLNFLVAQWRDRLPPGFTVKKAAIDPPSEEDCCSCCFVLESESGLHDDRNVTLTYQWFLGDKTATNFWPIEGARTQTYWPKHEDIGHCLKVECKPIINGTEFSSIFAVSTPVTAGCGCPKVLSLRVDGELIEERSISACAEVAWCGGTPGKAIVSWLRRHGGSSPVAIMGAEGNEYQLTIDDVGANLLVMYTPVTEEGVKGESQFATTALVQAAAPSVIDVHVIGPLVEGATIKGTGRYFGGREGKSMFKWFREDKQLGGFKLVSEGAAEYCLSNDDVGSRIMFTYIPRNIEGFQGDPASITTNKIMIAPPKVMQLKILGDIREGNVVSVSATIVGGAEEASRVQWFKAHSREAILDDTSMEAISSSKIMKEFHIPVGAVGYYLAVKFTPGRIDGECGEPALVFSEQVVEMLPPSLTYLSLNGKAKEGEILTASYGYIGGHEGTSEYNWYLHEDEHDSGCLITSATGLLQYEVSAYAVNKFISFRCTPVRKDSIAGESRSTMMQERVQAGFPKLTSLQISGNPIEGAVLHVDRQYFGGIEGTSKIQWILRKENNLHYEIPNANFSSYRVRKDDVSHTICVTYEPVREDGVKGAVVTSQAIGPILPGLPACESLKIIGEPVEGGLLRYESVYTGGEIGACKIEWYRRSSSGKDDWLSSSDYLDLTSKDVGCTILLVFTPVRKDGIIGAPYEALSDVIKNADPVGLSATIPDCCEGVEVVPKTSYYGGTEGCSEFRWFRLHEPLDELNLPEDAVPLSENSTYTPSIDDVGMYMALRWTPIRSDGRIGKPIIACSDDPVAPAYPRVTNVKIKRIGAQKLLGQGDYSGGSEGKSMLSWFRESIDGTPVLIEGAISEVYTIIEEDYMHKLVFEYTPVREDGVVGERVLSAKSEVILPEIPRPLQLLISGDAVEGELLTSAGVLFDNEADHLTWEKYKKDVRYQWLRSSSPGSSEAFVILPLQRSTSYKIRSEDVGYVLRCECIVTDIFNRSMNPVIAVTPPVLPGIPKIDKVEIEGRGYHTNLYAVRGIYSGGKEGKSMIQWFRAVAGRPDLVPIIGEIGRMYEANVDDIGSRLVAVYTPVREDGIGGTPVSASTELIAVEPEVAKEVKQKLELGAVKFEALRDREQPTMKGLGSLERRILDVNKKRFKVVKPGSKTSFPNTEMRGTYAAPFRVDIIPNDQHRFKIFVDSENEVDLMVQTRHIRDVIVLVLRGFANRFHTLQTTLLKP</sequence>
<dbReference type="PANTHER" id="PTHR31149:SF11">
    <property type="entry name" value="187-KDA MICROTUBULE-ASSOCIATED PROTEIN AIR9"/>
    <property type="match status" value="1"/>
</dbReference>
<protein>
    <recommendedName>
        <fullName evidence="6">187-kDa microtubule-associated protein AIR9</fullName>
    </recommendedName>
</protein>
<feature type="domain" description="AIR9-like A9" evidence="2">
    <location>
        <begin position="723"/>
        <end position="808"/>
    </location>
</feature>
<reference evidence="4" key="1">
    <citation type="submission" date="2021-08" db="EMBL/GenBank/DDBJ databases">
        <title>WGS assembly of Ceratopteris richardii.</title>
        <authorList>
            <person name="Marchant D.B."/>
            <person name="Chen G."/>
            <person name="Jenkins J."/>
            <person name="Shu S."/>
            <person name="Leebens-Mack J."/>
            <person name="Grimwood J."/>
            <person name="Schmutz J."/>
            <person name="Soltis P."/>
            <person name="Soltis D."/>
            <person name="Chen Z.-H."/>
        </authorList>
    </citation>
    <scope>NUCLEOTIDE SEQUENCE</scope>
    <source>
        <strain evidence="4">Whitten #5841</strain>
        <tissue evidence="4">Leaf</tissue>
    </source>
</reference>
<dbReference type="InterPro" id="IPR056287">
    <property type="entry name" value="PH_AIR9"/>
</dbReference>
<dbReference type="OrthoDB" id="1904536at2759"/>
<name>A0A8T2QPQ0_CERRI</name>
<feature type="compositionally biased region" description="Low complexity" evidence="1">
    <location>
        <begin position="87"/>
        <end position="114"/>
    </location>
</feature>
<dbReference type="Gene3D" id="3.80.10.10">
    <property type="entry name" value="Ribonuclease Inhibitor"/>
    <property type="match status" value="1"/>
</dbReference>
<feature type="domain" description="AIR9-like A9" evidence="2">
    <location>
        <begin position="819"/>
        <end position="910"/>
    </location>
</feature>
<feature type="domain" description="AIR9-like A9" evidence="2">
    <location>
        <begin position="627"/>
        <end position="712"/>
    </location>
</feature>
<dbReference type="SUPFAM" id="SSF52058">
    <property type="entry name" value="L domain-like"/>
    <property type="match status" value="1"/>
</dbReference>
<feature type="compositionally biased region" description="Acidic residues" evidence="1">
    <location>
        <begin position="41"/>
        <end position="63"/>
    </location>
</feature>
<feature type="domain" description="AIR9 PH-like" evidence="3">
    <location>
        <begin position="1625"/>
        <end position="1719"/>
    </location>
</feature>
<feature type="compositionally biased region" description="Polar residues" evidence="1">
    <location>
        <begin position="269"/>
        <end position="283"/>
    </location>
</feature>
<evidence type="ECO:0008006" key="6">
    <source>
        <dbReference type="Google" id="ProtNLM"/>
    </source>
</evidence>
<feature type="compositionally biased region" description="Polar residues" evidence="1">
    <location>
        <begin position="147"/>
        <end position="158"/>
    </location>
</feature>
<dbReference type="PROSITE" id="PS51450">
    <property type="entry name" value="LRR"/>
    <property type="match status" value="2"/>
</dbReference>
<dbReference type="InterPro" id="IPR001611">
    <property type="entry name" value="Leu-rich_rpt"/>
</dbReference>
<dbReference type="Gene3D" id="2.60.40.2700">
    <property type="match status" value="4"/>
</dbReference>
<evidence type="ECO:0000313" key="4">
    <source>
        <dbReference type="EMBL" id="KAH7286152.1"/>
    </source>
</evidence>
<dbReference type="InterPro" id="IPR032675">
    <property type="entry name" value="LRR_dom_sf"/>
</dbReference>
<dbReference type="Pfam" id="PF23197">
    <property type="entry name" value="IG_AIR9"/>
    <property type="match status" value="9"/>
</dbReference>
<feature type="compositionally biased region" description="Basic and acidic residues" evidence="1">
    <location>
        <begin position="231"/>
        <end position="248"/>
    </location>
</feature>
<dbReference type="Pfam" id="PF23218">
    <property type="entry name" value="PH_AIR9"/>
    <property type="match status" value="1"/>
</dbReference>
<feature type="compositionally biased region" description="Low complexity" evidence="1">
    <location>
        <begin position="166"/>
        <end position="178"/>
    </location>
</feature>
<feature type="region of interest" description="Disordered" evidence="1">
    <location>
        <begin position="216"/>
        <end position="288"/>
    </location>
</feature>
<keyword evidence="5" id="KW-1185">Reference proteome</keyword>
<dbReference type="FunFam" id="3.80.10.10:FF:000328">
    <property type="entry name" value="187-kDa microtubule-associated protein AIR9"/>
    <property type="match status" value="1"/>
</dbReference>
<accession>A0A8T2QPQ0</accession>
<comment type="caution">
    <text evidence="4">The sequence shown here is derived from an EMBL/GenBank/DDBJ whole genome shotgun (WGS) entry which is preliminary data.</text>
</comment>
<feature type="domain" description="AIR9-like A9" evidence="2">
    <location>
        <begin position="1116"/>
        <end position="1198"/>
    </location>
</feature>